<accession>A0A0A9BIP4</accession>
<name>A0A0A9BIP4_ARUDO</name>
<proteinExistence type="predicted"/>
<sequence length="15" mass="1848">MAVMIRITCVIIWLW</sequence>
<reference evidence="1" key="1">
    <citation type="submission" date="2014-09" db="EMBL/GenBank/DDBJ databases">
        <authorList>
            <person name="Magalhaes I.L.F."/>
            <person name="Oliveira U."/>
            <person name="Santos F.R."/>
            <person name="Vidigal T.H.D.A."/>
            <person name="Brescovit A.D."/>
            <person name="Santos A.J."/>
        </authorList>
    </citation>
    <scope>NUCLEOTIDE SEQUENCE</scope>
    <source>
        <tissue evidence="1">Shoot tissue taken approximately 20 cm above the soil surface</tissue>
    </source>
</reference>
<protein>
    <submittedName>
        <fullName evidence="1">Uncharacterized protein</fullName>
    </submittedName>
</protein>
<evidence type="ECO:0000313" key="1">
    <source>
        <dbReference type="EMBL" id="JAD63246.1"/>
    </source>
</evidence>
<reference evidence="1" key="2">
    <citation type="journal article" date="2015" name="Data Brief">
        <title>Shoot transcriptome of the giant reed, Arundo donax.</title>
        <authorList>
            <person name="Barrero R.A."/>
            <person name="Guerrero F.D."/>
            <person name="Moolhuijzen P."/>
            <person name="Goolsby J.A."/>
            <person name="Tidwell J."/>
            <person name="Bellgard S.E."/>
            <person name="Bellgard M.I."/>
        </authorList>
    </citation>
    <scope>NUCLEOTIDE SEQUENCE</scope>
    <source>
        <tissue evidence="1">Shoot tissue taken approximately 20 cm above the soil surface</tissue>
    </source>
</reference>
<organism evidence="1">
    <name type="scientific">Arundo donax</name>
    <name type="common">Giant reed</name>
    <name type="synonym">Donax arundinaceus</name>
    <dbReference type="NCBI Taxonomy" id="35708"/>
    <lineage>
        <taxon>Eukaryota</taxon>
        <taxon>Viridiplantae</taxon>
        <taxon>Streptophyta</taxon>
        <taxon>Embryophyta</taxon>
        <taxon>Tracheophyta</taxon>
        <taxon>Spermatophyta</taxon>
        <taxon>Magnoliopsida</taxon>
        <taxon>Liliopsida</taxon>
        <taxon>Poales</taxon>
        <taxon>Poaceae</taxon>
        <taxon>PACMAD clade</taxon>
        <taxon>Arundinoideae</taxon>
        <taxon>Arundineae</taxon>
        <taxon>Arundo</taxon>
    </lineage>
</organism>
<dbReference type="EMBL" id="GBRH01234649">
    <property type="protein sequence ID" value="JAD63246.1"/>
    <property type="molecule type" value="Transcribed_RNA"/>
</dbReference>